<dbReference type="EMBL" id="LJVA01000065">
    <property type="protein sequence ID" value="KPL09537.1"/>
    <property type="molecule type" value="Genomic_DNA"/>
</dbReference>
<dbReference type="Proteomes" id="UP000051035">
    <property type="component" value="Unassembled WGS sequence"/>
</dbReference>
<gene>
    <name evidence="1" type="ORF">AMJ71_06100</name>
</gene>
<proteinExistence type="predicted"/>
<evidence type="ECO:0000313" key="1">
    <source>
        <dbReference type="EMBL" id="KPL09537.1"/>
    </source>
</evidence>
<accession>A0A0S8JIK4</accession>
<organism evidence="1 2">
    <name type="scientific">candidate division TA06 bacterium SM1_40</name>
    <dbReference type="NCBI Taxonomy" id="1703773"/>
    <lineage>
        <taxon>Bacteria</taxon>
        <taxon>Bacteria division TA06</taxon>
    </lineage>
</organism>
<comment type="caution">
    <text evidence="1">The sequence shown here is derived from an EMBL/GenBank/DDBJ whole genome shotgun (WGS) entry which is preliminary data.</text>
</comment>
<dbReference type="AlphaFoldDB" id="A0A0S8JIK4"/>
<sequence>MAVSISEFTRFAIVQEDNCLNGANMTKYAYGPCRVTAIHAWNQDAGAPGPNFLKMFDNADPTWGTTAPDFSFPIPAGDGTEYGALHLDFHDEPLVFENGLSLGADDAGGTATGTAPSANDVLVVLEILPGAS</sequence>
<name>A0A0S8JIK4_UNCT6</name>
<protein>
    <submittedName>
        <fullName evidence="1">Uncharacterized protein</fullName>
    </submittedName>
</protein>
<reference evidence="1 2" key="1">
    <citation type="journal article" date="2015" name="Microbiome">
        <title>Genomic resolution of linkages in carbon, nitrogen, and sulfur cycling among widespread estuary sediment bacteria.</title>
        <authorList>
            <person name="Baker B.J."/>
            <person name="Lazar C.S."/>
            <person name="Teske A.P."/>
            <person name="Dick G.J."/>
        </authorList>
    </citation>
    <scope>NUCLEOTIDE SEQUENCE [LARGE SCALE GENOMIC DNA]</scope>
    <source>
        <strain evidence="1">SM1_40</strain>
    </source>
</reference>
<evidence type="ECO:0000313" key="2">
    <source>
        <dbReference type="Proteomes" id="UP000051035"/>
    </source>
</evidence>